<reference evidence="8 9" key="1">
    <citation type="submission" date="2016-07" db="EMBL/GenBank/DDBJ databases">
        <title>Draft genome sequence of Prauserella muralis DSM 45305, isolated from a mould-covered wall in an indoor environment.</title>
        <authorList>
            <person name="Ruckert C."/>
            <person name="Albersmeier A."/>
            <person name="Jiang C.-L."/>
            <person name="Jiang Y."/>
            <person name="Kalinowski J."/>
            <person name="Schneider O."/>
            <person name="Winkler A."/>
            <person name="Zotchev S.B."/>
        </authorList>
    </citation>
    <scope>NUCLEOTIDE SEQUENCE [LARGE SCALE GENOMIC DNA]</scope>
    <source>
        <strain evidence="8 9">DSM 45305</strain>
    </source>
</reference>
<feature type="region of interest" description="Disordered" evidence="5">
    <location>
        <begin position="80"/>
        <end position="137"/>
    </location>
</feature>
<feature type="compositionally biased region" description="Low complexity" evidence="5">
    <location>
        <begin position="88"/>
        <end position="105"/>
    </location>
</feature>
<dbReference type="InterPro" id="IPR045257">
    <property type="entry name" value="E2/Pdx1"/>
</dbReference>
<dbReference type="InterPro" id="IPR000089">
    <property type="entry name" value="Biotin_lipoyl"/>
</dbReference>
<comment type="cofactor">
    <cofactor evidence="1 4">
        <name>(R)-lipoate</name>
        <dbReference type="ChEBI" id="CHEBI:83088"/>
    </cofactor>
</comment>
<dbReference type="Pfam" id="PF02817">
    <property type="entry name" value="E3_binding"/>
    <property type="match status" value="1"/>
</dbReference>
<dbReference type="InterPro" id="IPR036625">
    <property type="entry name" value="E3-bd_dom_sf"/>
</dbReference>
<dbReference type="InterPro" id="IPR004167">
    <property type="entry name" value="PSBD"/>
</dbReference>
<feature type="compositionally biased region" description="Basic residues" evidence="5">
    <location>
        <begin position="125"/>
        <end position="137"/>
    </location>
</feature>
<evidence type="ECO:0000256" key="1">
    <source>
        <dbReference type="ARBA" id="ARBA00001938"/>
    </source>
</evidence>
<dbReference type="SUPFAM" id="SSF47005">
    <property type="entry name" value="Peripheral subunit-binding domain of 2-oxo acid dehydrogenase complex"/>
    <property type="match status" value="1"/>
</dbReference>
<dbReference type="PANTHER" id="PTHR23151:SF90">
    <property type="entry name" value="DIHYDROLIPOYLLYSINE-RESIDUE ACETYLTRANSFERASE COMPONENT OF PYRUVATE DEHYDROGENASE COMPLEX, MITOCHONDRIAL-RELATED"/>
    <property type="match status" value="1"/>
</dbReference>
<accession>A0A2V4AUL1</accession>
<dbReference type="SUPFAM" id="SSF51230">
    <property type="entry name" value="Single hybrid motif"/>
    <property type="match status" value="1"/>
</dbReference>
<dbReference type="SUPFAM" id="SSF52777">
    <property type="entry name" value="CoA-dependent acyltransferases"/>
    <property type="match status" value="1"/>
</dbReference>
<evidence type="ECO:0000259" key="6">
    <source>
        <dbReference type="PROSITE" id="PS50968"/>
    </source>
</evidence>
<name>A0A2V4AUL1_9PSEU</name>
<protein>
    <recommendedName>
        <fullName evidence="4">Dihydrolipoamide acetyltransferase component of pyruvate dehydrogenase complex</fullName>
        <ecNumber evidence="4">2.3.1.-</ecNumber>
    </recommendedName>
</protein>
<dbReference type="RefSeq" id="WP_211330407.1">
    <property type="nucleotide sequence ID" value="NZ_MASW01000004.1"/>
</dbReference>
<dbReference type="PANTHER" id="PTHR23151">
    <property type="entry name" value="DIHYDROLIPOAMIDE ACETYL/SUCCINYL-TRANSFERASE-RELATED"/>
    <property type="match status" value="1"/>
</dbReference>
<dbReference type="Gene3D" id="3.30.559.10">
    <property type="entry name" value="Chloramphenicol acetyltransferase-like domain"/>
    <property type="match status" value="1"/>
</dbReference>
<sequence>MAVTEVRMPRLSESMTEGTVVRWLCASGTDVVVGDEIAEIDTDKAVVGLTAHAAGVLEIVLPEGGSAAVGEVIARLGNGGQGAGAPEGGEPSAPVPAAASPVAPRSEPPAPLSTASALAPAPPPPRHRHVASPLARKRARELGVDLATVSGTGPGGRIVRTDVEAAGAARQEGPHVGSPRQVVPLTRIQQATARRLADAASIPTFSLTADAQAAALTGLRSTLGELAGPVPTVTDLVVGAAARALRDFPRLNASAADGGVVLHPRINIGVAVETTDGLIVPVVSDADLRAPTALASLSRELVDRARRGTATPEDLAGATFTVSNLGMFGVREFQAVIVPPQAAILAVGAIRTVSGAEGAVPTMTLTLSCDHRVVDGAEAARFLAGIVARIERPIELLLPAPPDPQEDSHDPRHRPSDHDVSPDGANP</sequence>
<evidence type="ECO:0000256" key="5">
    <source>
        <dbReference type="SAM" id="MobiDB-lite"/>
    </source>
</evidence>
<dbReference type="InterPro" id="IPR011053">
    <property type="entry name" value="Single_hybrid_motif"/>
</dbReference>
<proteinExistence type="inferred from homology"/>
<dbReference type="Gene3D" id="2.40.50.100">
    <property type="match status" value="1"/>
</dbReference>
<feature type="domain" description="Lipoyl-binding" evidence="6">
    <location>
        <begin position="3"/>
        <end position="77"/>
    </location>
</feature>
<dbReference type="PROSITE" id="PS51826">
    <property type="entry name" value="PSBD"/>
    <property type="match status" value="1"/>
</dbReference>
<organism evidence="8 9">
    <name type="scientific">Prauserella muralis</name>
    <dbReference type="NCBI Taxonomy" id="588067"/>
    <lineage>
        <taxon>Bacteria</taxon>
        <taxon>Bacillati</taxon>
        <taxon>Actinomycetota</taxon>
        <taxon>Actinomycetes</taxon>
        <taxon>Pseudonocardiales</taxon>
        <taxon>Pseudonocardiaceae</taxon>
        <taxon>Prauserella</taxon>
    </lineage>
</organism>
<dbReference type="CDD" id="cd06849">
    <property type="entry name" value="lipoyl_domain"/>
    <property type="match status" value="1"/>
</dbReference>
<dbReference type="EC" id="2.3.1.-" evidence="4"/>
<evidence type="ECO:0000259" key="7">
    <source>
        <dbReference type="PROSITE" id="PS51826"/>
    </source>
</evidence>
<comment type="caution">
    <text evidence="8">The sequence shown here is derived from an EMBL/GenBank/DDBJ whole genome shotgun (WGS) entry which is preliminary data.</text>
</comment>
<keyword evidence="4" id="KW-0808">Transferase</keyword>
<feature type="domain" description="Peripheral subunit-binding (PSBD)" evidence="7">
    <location>
        <begin position="130"/>
        <end position="167"/>
    </location>
</feature>
<evidence type="ECO:0000313" key="9">
    <source>
        <dbReference type="Proteomes" id="UP000249915"/>
    </source>
</evidence>
<dbReference type="GO" id="GO:0006086">
    <property type="term" value="P:pyruvate decarboxylation to acetyl-CoA"/>
    <property type="evidence" value="ECO:0007669"/>
    <property type="project" value="InterPro"/>
</dbReference>
<dbReference type="EMBL" id="MASW01000004">
    <property type="protein sequence ID" value="PXY24709.1"/>
    <property type="molecule type" value="Genomic_DNA"/>
</dbReference>
<dbReference type="InterPro" id="IPR001078">
    <property type="entry name" value="2-oxoacid_DH_actylTfrase"/>
</dbReference>
<evidence type="ECO:0000256" key="4">
    <source>
        <dbReference type="RuleBase" id="RU003423"/>
    </source>
</evidence>
<feature type="compositionally biased region" description="Basic and acidic residues" evidence="5">
    <location>
        <begin position="406"/>
        <end position="421"/>
    </location>
</feature>
<dbReference type="AlphaFoldDB" id="A0A2V4AUL1"/>
<dbReference type="GO" id="GO:0045254">
    <property type="term" value="C:pyruvate dehydrogenase complex"/>
    <property type="evidence" value="ECO:0007669"/>
    <property type="project" value="InterPro"/>
</dbReference>
<comment type="similarity">
    <text evidence="2 4">Belongs to the 2-oxoacid dehydrogenase family.</text>
</comment>
<evidence type="ECO:0000256" key="2">
    <source>
        <dbReference type="ARBA" id="ARBA00007317"/>
    </source>
</evidence>
<dbReference type="Pfam" id="PF00198">
    <property type="entry name" value="2-oxoacid_dh"/>
    <property type="match status" value="1"/>
</dbReference>
<dbReference type="Pfam" id="PF00364">
    <property type="entry name" value="Biotin_lipoyl"/>
    <property type="match status" value="1"/>
</dbReference>
<keyword evidence="3 4" id="KW-0450">Lipoyl</keyword>
<keyword evidence="9" id="KW-1185">Reference proteome</keyword>
<dbReference type="GO" id="GO:0016746">
    <property type="term" value="F:acyltransferase activity"/>
    <property type="evidence" value="ECO:0007669"/>
    <property type="project" value="UniProtKB-KW"/>
</dbReference>
<feature type="region of interest" description="Disordered" evidence="5">
    <location>
        <begin position="398"/>
        <end position="427"/>
    </location>
</feature>
<evidence type="ECO:0000256" key="3">
    <source>
        <dbReference type="ARBA" id="ARBA00022823"/>
    </source>
</evidence>
<dbReference type="Gene3D" id="4.10.320.10">
    <property type="entry name" value="E3-binding domain"/>
    <property type="match status" value="1"/>
</dbReference>
<dbReference type="PROSITE" id="PS50968">
    <property type="entry name" value="BIOTINYL_LIPOYL"/>
    <property type="match status" value="1"/>
</dbReference>
<keyword evidence="4" id="KW-0012">Acyltransferase</keyword>
<evidence type="ECO:0000313" key="8">
    <source>
        <dbReference type="EMBL" id="PXY24709.1"/>
    </source>
</evidence>
<gene>
    <name evidence="8" type="ORF">BAY60_19595</name>
</gene>
<dbReference type="InterPro" id="IPR023213">
    <property type="entry name" value="CAT-like_dom_sf"/>
</dbReference>
<dbReference type="Proteomes" id="UP000249915">
    <property type="component" value="Unassembled WGS sequence"/>
</dbReference>